<dbReference type="Proteomes" id="UP001319200">
    <property type="component" value="Unassembled WGS sequence"/>
</dbReference>
<keyword evidence="7 10" id="KW-0720">Serine protease</keyword>
<evidence type="ECO:0000256" key="7">
    <source>
        <dbReference type="ARBA" id="ARBA00022825"/>
    </source>
</evidence>
<dbReference type="PROSITE" id="PS00137">
    <property type="entry name" value="SUBTILASE_HIS"/>
    <property type="match status" value="1"/>
</dbReference>
<dbReference type="SMART" id="SM00060">
    <property type="entry name" value="FN3"/>
    <property type="match status" value="1"/>
</dbReference>
<dbReference type="InterPro" id="IPR000209">
    <property type="entry name" value="Peptidase_S8/S53_dom"/>
</dbReference>
<dbReference type="Pfam" id="PF00082">
    <property type="entry name" value="Peptidase_S8"/>
    <property type="match status" value="1"/>
</dbReference>
<comment type="similarity">
    <text evidence="10">Belongs to the peptidase S8 family.</text>
</comment>
<feature type="domain" description="PA14" evidence="13">
    <location>
        <begin position="1681"/>
        <end position="1833"/>
    </location>
</feature>
<dbReference type="InterPro" id="IPR053879">
    <property type="entry name" value="HYDIN_VesB_CFA65-like_Ig"/>
</dbReference>
<evidence type="ECO:0000259" key="13">
    <source>
        <dbReference type="PROSITE" id="PS51820"/>
    </source>
</evidence>
<evidence type="ECO:0000256" key="5">
    <source>
        <dbReference type="ARBA" id="ARBA00022729"/>
    </source>
</evidence>
<keyword evidence="5" id="KW-0732">Signal</keyword>
<dbReference type="Pfam" id="PF15780">
    <property type="entry name" value="ASH"/>
    <property type="match status" value="1"/>
</dbReference>
<dbReference type="GO" id="GO:0005737">
    <property type="term" value="C:cytoplasm"/>
    <property type="evidence" value="ECO:0007669"/>
    <property type="project" value="UniProtKB-SubCell"/>
</dbReference>
<evidence type="ECO:0000256" key="9">
    <source>
        <dbReference type="ARBA" id="ARBA00023273"/>
    </source>
</evidence>
<evidence type="ECO:0000259" key="12">
    <source>
        <dbReference type="PROSITE" id="PS50853"/>
    </source>
</evidence>
<evidence type="ECO:0000256" key="3">
    <source>
        <dbReference type="ARBA" id="ARBA00022490"/>
    </source>
</evidence>
<feature type="active site" description="Charge relay system" evidence="10">
    <location>
        <position position="449"/>
    </location>
</feature>
<dbReference type="InterPro" id="IPR036852">
    <property type="entry name" value="Peptidase_S8/S53_dom_sf"/>
</dbReference>
<dbReference type="PRINTS" id="PR00723">
    <property type="entry name" value="SUBTILISIN"/>
</dbReference>
<dbReference type="InterPro" id="IPR015500">
    <property type="entry name" value="Peptidase_S8_subtilisin-rel"/>
</dbReference>
<keyword evidence="9" id="KW-0966">Cell projection</keyword>
<accession>A0AAP2GPL7</accession>
<dbReference type="PROSITE" id="PS51820">
    <property type="entry name" value="PA14"/>
    <property type="match status" value="3"/>
</dbReference>
<dbReference type="InterPro" id="IPR003961">
    <property type="entry name" value="FN3_dom"/>
</dbReference>
<dbReference type="SUPFAM" id="SSF56988">
    <property type="entry name" value="Anthrax protective antigen"/>
    <property type="match status" value="3"/>
</dbReference>
<dbReference type="InterPro" id="IPR011658">
    <property type="entry name" value="PA14_dom"/>
</dbReference>
<evidence type="ECO:0000256" key="2">
    <source>
        <dbReference type="ARBA" id="ARBA00004496"/>
    </source>
</evidence>
<feature type="active site" description="Charge relay system" evidence="10">
    <location>
        <position position="267"/>
    </location>
</feature>
<dbReference type="PROSITE" id="PS50853">
    <property type="entry name" value="FN3"/>
    <property type="match status" value="1"/>
</dbReference>
<comment type="subcellular location">
    <subcellularLocation>
        <location evidence="1">Cell projection</location>
        <location evidence="1">Cilium</location>
    </subcellularLocation>
    <subcellularLocation>
        <location evidence="2">Cytoplasm</location>
    </subcellularLocation>
</comment>
<dbReference type="SMART" id="SM00758">
    <property type="entry name" value="PA14"/>
    <property type="match status" value="3"/>
</dbReference>
<evidence type="ECO:0000256" key="11">
    <source>
        <dbReference type="SAM" id="MobiDB-lite"/>
    </source>
</evidence>
<feature type="region of interest" description="Disordered" evidence="11">
    <location>
        <begin position="883"/>
        <end position="912"/>
    </location>
</feature>
<feature type="domain" description="Fibronectin type-III" evidence="12">
    <location>
        <begin position="519"/>
        <end position="623"/>
    </location>
</feature>
<dbReference type="NCBIfam" id="NF012200">
    <property type="entry name" value="choice_anch_D"/>
    <property type="match status" value="2"/>
</dbReference>
<keyword evidence="8" id="KW-0969">Cilium</keyword>
<feature type="active site" description="Charge relay system" evidence="10">
    <location>
        <position position="213"/>
    </location>
</feature>
<proteinExistence type="inferred from homology"/>
<dbReference type="Gene3D" id="2.60.40.10">
    <property type="entry name" value="Immunoglobulins"/>
    <property type="match status" value="5"/>
</dbReference>
<keyword evidence="4 10" id="KW-0645">Protease</keyword>
<keyword evidence="15" id="KW-1185">Reference proteome</keyword>
<gene>
    <name evidence="14" type="ORF">KK083_14475</name>
</gene>
<reference evidence="14 15" key="1">
    <citation type="submission" date="2021-05" db="EMBL/GenBank/DDBJ databases">
        <title>A Polyphasic approach of four new species of the genus Ohtaekwangia: Ohtaekwangia histidinii sp. nov., Ohtaekwangia cretensis sp. nov., Ohtaekwangia indiensis sp. nov., Ohtaekwangia reichenbachii sp. nov. from diverse environment.</title>
        <authorList>
            <person name="Octaviana S."/>
        </authorList>
    </citation>
    <scope>NUCLEOTIDE SEQUENCE [LARGE SCALE GENOMIC DNA]</scope>
    <source>
        <strain evidence="14 15">PWU4</strain>
    </source>
</reference>
<dbReference type="Pfam" id="PF00041">
    <property type="entry name" value="fn3"/>
    <property type="match status" value="1"/>
</dbReference>
<dbReference type="Pfam" id="PF07691">
    <property type="entry name" value="PA14"/>
    <property type="match status" value="3"/>
</dbReference>
<evidence type="ECO:0000313" key="14">
    <source>
        <dbReference type="EMBL" id="MBT1698095.1"/>
    </source>
</evidence>
<protein>
    <submittedName>
        <fullName evidence="14">S8 family serine peptidase</fullName>
    </submittedName>
</protein>
<dbReference type="InterPro" id="IPR031549">
    <property type="entry name" value="ASH"/>
</dbReference>
<dbReference type="InterPro" id="IPR026444">
    <property type="entry name" value="Secre_tail"/>
</dbReference>
<dbReference type="NCBIfam" id="TIGR04183">
    <property type="entry name" value="Por_Secre_tail"/>
    <property type="match status" value="1"/>
</dbReference>
<comment type="caution">
    <text evidence="14">The sequence shown here is derived from an EMBL/GenBank/DDBJ whole genome shotgun (WGS) entry which is preliminary data.</text>
</comment>
<evidence type="ECO:0000313" key="15">
    <source>
        <dbReference type="Proteomes" id="UP001319200"/>
    </source>
</evidence>
<sequence>MTKLYKLHVQRFILVSAILFFAITTAWSQNGQAVHEGLVRIKVSETLATTLERSAMVRTAEGVVLTGVPSLDDFNRRFKVTQFRRLFRGAGKFEARHRRHALHRWYEIRIESPIPVLQAVSAYQTLIQVEEAEPVHKKVIVGSEHENFGPVVVTESLSSAAALNGPSNDPMLAEQWHYNNTGQTGGTPGADIRLFDAWQSTTGKKEVIVAVTDGGIQLDHPDLKANLWVNPGEVAANNIDDDNNGFIDDVHGYSFVDDTGAINADDHGTHVAGTIAAVTHNGIGVAGVAGGSGTGDGVRLMSCAVFGYFKADGFPESYVYAADNGAVISQNSWGYISPGVYEQAVLDAIDYFVAEAGQDETGAQTGPMKGGLVVFSAGNSDSQDKYYPGYYASTFAVAATTHKNGKAWYSNYATWVDIAAPGGETDNIESEGVLSTLAGGLYGFFQGTSMACPHVTGAAALVVSKYGKKGFSPEAVRERLRSTASSLDTGNPAYNGKMGSGLLNAGAALRDTDHTAPAAITNLSITDSDIGTETLSWTVPADQGGFVASYDIRYSKTPITASNFSSASAVSDPPASAPAGSKQEFTVTGLSGGTLYYFAVKAIDFEGNRSAISNVISKTTVQAPVIQITPSLLTVDLQTAQKSTRTFTVRNTGPGPLKFRLANAVVENDFAACSPEQGNLAPGSSQVITVTFDAANLLAGTYRKELRVESNDPERSLLIIPLTLRVTNNNAPIASVRPDSIHFNSVQIGTSASKKITLHNAGSDPLVISRAETGSTEFTTGLSRDLSIPAFHDTTITITFSPASPGLKSKRVTLYTNDAAHPTLTIAVAGEGLNEAPVAVTPASIEETIAQGTVSQRTLVLKNNGSFDRNFRIEVVNKGLGSTTIQKEKQRSSTNARAKASEDYQARPAPDPTKVDALLLSQPGLAKTNTQQTDAARQRTGVSTAAVQIDQYATGFENFEARAVNDQEGWYANEGWEVKTARPDHGQKHLRGTAVVGGQTTLAISPTLMPDYMPDEYPQITTVSMRVNFDDIEGAAWQIVPQDHWTYVVTRIQINADRTIDVMSTDENYDILWNRIDAEIPEGYFDLAVEHNSYGDGSSGFPTFDLYVNNKKVFTGYNIGPSINEVAFICTAASAGPMLDIDELDMHVGEHVPGHINPSPVSGVLPAGGSTAIALGIDGTAMRFGTYHSDIVAHIDEASEVTVPATVTVTGEGSLTVSTSQLNATGYRDERITMELDVKNTGGIPFNYKVISDLPGLSATPGGGNISVRSSESIVLEYDASAGGPGFFYDTLKIVTDLDGDLTLEVPVFIRVWEELSIFTAPGRIDMQVQQGEITTQTFEVSNTGRNKVQFAFYMYDDDDAVTIETQQGTLTAGETREIIVTLDATQLREGFGRRHGYFLTNDPAHGYSFLDITFNVLPSTNNGSGSITREEWTNVTGRTVASIPVNTPPTSVIEMTSLEAPYGYGDNYGARLRGYIQPPYSGEYTFWIASDDNSELWLSTDLNPANKAKIAYLNNYVDRGQYEKYPSQKSALIYMEAGRKYYIEVLHKEGTGRDHLTVGWEIPGGRQEFPIPGVRLFPLNFTTPQNSKPVVTITSPAEGADFTAPASVEIAAEVSDDGGVVKVEFYNGNVKLGTDVTAPYFFRWNNVAAGNYDLKVKATDNFGAVDSATVNIVVDGQHCAGTGTIRREVWTGITGTTVSVIPLKDPPSSVSQLSLFESPSNAGDNYGSRIRGYLCVPTTGAYTFWIASDDQSELWLSTDDSPSNKVKIASVTGHTQRRQWDKYTTQKSAAITLQAGYRYYIEALHKEATGTDHLAVGWQLPGGALERPIAGNRLMPFEEIVAPACAGTGTLMWDFWPAIPGTSVSSIPVDNPPALITEITSFETPQYFENNYGARLRGYICVPQTGTYTFWIASDDNSELWLSTDTDRAKRVKIASVSASTRPRQWDKYPSQKSVAINLVAGSRYYIEALHKEANGNDHVAVAWQLPDGTFEGPIPGSRLSPGLDGVAARSAKGDLVMGASEGSGTIGEIGLYPNPAERGSVTLSFSTDADQWSAGAWQVEITSMTGTVVHSEITRCDAGCSAVTIALNERFTPGVYMVNVIIDRKRFSKKLVVR</sequence>
<dbReference type="Gene3D" id="3.40.50.200">
    <property type="entry name" value="Peptidase S8/S53 domain"/>
    <property type="match status" value="1"/>
</dbReference>
<feature type="domain" description="PA14" evidence="13">
    <location>
        <begin position="1423"/>
        <end position="1575"/>
    </location>
</feature>
<dbReference type="InterPro" id="IPR036116">
    <property type="entry name" value="FN3_sf"/>
</dbReference>
<dbReference type="SUPFAM" id="SSF52743">
    <property type="entry name" value="Subtilisin-like"/>
    <property type="match status" value="1"/>
</dbReference>
<dbReference type="GO" id="GO:0004252">
    <property type="term" value="F:serine-type endopeptidase activity"/>
    <property type="evidence" value="ECO:0007669"/>
    <property type="project" value="UniProtKB-UniRule"/>
</dbReference>
<dbReference type="InterPro" id="IPR013783">
    <property type="entry name" value="Ig-like_fold"/>
</dbReference>
<evidence type="ECO:0000256" key="1">
    <source>
        <dbReference type="ARBA" id="ARBA00004138"/>
    </source>
</evidence>
<dbReference type="RefSeq" id="WP_254163968.1">
    <property type="nucleotide sequence ID" value="NZ_JAHESF010000013.1"/>
</dbReference>
<dbReference type="InterPro" id="IPR023828">
    <property type="entry name" value="Peptidase_S8_Ser-AS"/>
</dbReference>
<dbReference type="Pfam" id="PF22544">
    <property type="entry name" value="HYDIN_VesB_CFA65-like_Ig"/>
    <property type="match status" value="1"/>
</dbReference>
<dbReference type="Pfam" id="PF17957">
    <property type="entry name" value="Big_7"/>
    <property type="match status" value="1"/>
</dbReference>
<evidence type="ECO:0000256" key="10">
    <source>
        <dbReference type="PROSITE-ProRule" id="PRU01240"/>
    </source>
</evidence>
<keyword evidence="6 10" id="KW-0378">Hydrolase</keyword>
<dbReference type="InterPro" id="IPR037524">
    <property type="entry name" value="PA14/GLEYA"/>
</dbReference>
<dbReference type="CDD" id="cd00146">
    <property type="entry name" value="PKD"/>
    <property type="match status" value="1"/>
</dbReference>
<dbReference type="PANTHER" id="PTHR46769:SF2">
    <property type="entry name" value="FIBROCYSTIN-L ISOFORM 2 PRECURSOR-RELATED"/>
    <property type="match status" value="1"/>
</dbReference>
<dbReference type="Gene3D" id="2.60.120.1560">
    <property type="match status" value="3"/>
</dbReference>
<evidence type="ECO:0000256" key="4">
    <source>
        <dbReference type="ARBA" id="ARBA00022670"/>
    </source>
</evidence>
<dbReference type="PROSITE" id="PS00138">
    <property type="entry name" value="SUBTILASE_SER"/>
    <property type="match status" value="1"/>
</dbReference>
<dbReference type="PROSITE" id="PS51892">
    <property type="entry name" value="SUBTILASE"/>
    <property type="match status" value="1"/>
</dbReference>
<dbReference type="CDD" id="cd00063">
    <property type="entry name" value="FN3"/>
    <property type="match status" value="1"/>
</dbReference>
<organism evidence="14 15">
    <name type="scientific">Chryseosolibacter histidini</name>
    <dbReference type="NCBI Taxonomy" id="2782349"/>
    <lineage>
        <taxon>Bacteria</taxon>
        <taxon>Pseudomonadati</taxon>
        <taxon>Bacteroidota</taxon>
        <taxon>Cytophagia</taxon>
        <taxon>Cytophagales</taxon>
        <taxon>Chryseotaleaceae</taxon>
        <taxon>Chryseosolibacter</taxon>
    </lineage>
</organism>
<dbReference type="InterPro" id="IPR022398">
    <property type="entry name" value="Peptidase_S8_His-AS"/>
</dbReference>
<feature type="domain" description="PA14" evidence="13">
    <location>
        <begin position="1847"/>
        <end position="1999"/>
    </location>
</feature>
<keyword evidence="3" id="KW-0963">Cytoplasm</keyword>
<evidence type="ECO:0000256" key="8">
    <source>
        <dbReference type="ARBA" id="ARBA00023069"/>
    </source>
</evidence>
<name>A0AAP2GPL7_9BACT</name>
<dbReference type="GO" id="GO:0006508">
    <property type="term" value="P:proteolysis"/>
    <property type="evidence" value="ECO:0007669"/>
    <property type="project" value="UniProtKB-KW"/>
</dbReference>
<dbReference type="SUPFAM" id="SSF49265">
    <property type="entry name" value="Fibronectin type III"/>
    <property type="match status" value="1"/>
</dbReference>
<evidence type="ECO:0000256" key="6">
    <source>
        <dbReference type="ARBA" id="ARBA00022801"/>
    </source>
</evidence>
<dbReference type="PANTHER" id="PTHR46769">
    <property type="entry name" value="POLYCYSTIC KIDNEY AND HEPATIC DISEASE 1 (AUTOSOMAL RECESSIVE)-LIKE 1"/>
    <property type="match status" value="1"/>
</dbReference>
<dbReference type="InterPro" id="IPR052387">
    <property type="entry name" value="Fibrocystin"/>
</dbReference>
<dbReference type="EMBL" id="JAHESF010000013">
    <property type="protein sequence ID" value="MBT1698095.1"/>
    <property type="molecule type" value="Genomic_DNA"/>
</dbReference>